<feature type="compositionally biased region" description="Low complexity" evidence="8">
    <location>
        <begin position="301"/>
        <end position="310"/>
    </location>
</feature>
<organism evidence="10 11">
    <name type="scientific">Dovyalis caffra</name>
    <dbReference type="NCBI Taxonomy" id="77055"/>
    <lineage>
        <taxon>Eukaryota</taxon>
        <taxon>Viridiplantae</taxon>
        <taxon>Streptophyta</taxon>
        <taxon>Embryophyta</taxon>
        <taxon>Tracheophyta</taxon>
        <taxon>Spermatophyta</taxon>
        <taxon>Magnoliopsida</taxon>
        <taxon>eudicotyledons</taxon>
        <taxon>Gunneridae</taxon>
        <taxon>Pentapetalae</taxon>
        <taxon>rosids</taxon>
        <taxon>fabids</taxon>
        <taxon>Malpighiales</taxon>
        <taxon>Salicaceae</taxon>
        <taxon>Flacourtieae</taxon>
        <taxon>Dovyalis</taxon>
    </lineage>
</organism>
<feature type="binding site" description="axial binding residue" evidence="7">
    <location>
        <position position="789"/>
    </location>
    <ligand>
        <name>heme</name>
        <dbReference type="ChEBI" id="CHEBI:30413"/>
    </ligand>
    <ligandPart>
        <name>Fe</name>
        <dbReference type="ChEBI" id="CHEBI:18248"/>
    </ligandPart>
</feature>
<keyword evidence="11" id="KW-1185">Reference proteome</keyword>
<dbReference type="InterPro" id="IPR017972">
    <property type="entry name" value="Cyt_P450_CS"/>
</dbReference>
<dbReference type="SUPFAM" id="SSF48264">
    <property type="entry name" value="Cytochrome P450"/>
    <property type="match status" value="1"/>
</dbReference>
<dbReference type="GO" id="GO:0003700">
    <property type="term" value="F:DNA-binding transcription factor activity"/>
    <property type="evidence" value="ECO:0007669"/>
    <property type="project" value="InterPro"/>
</dbReference>
<protein>
    <recommendedName>
        <fullName evidence="9">BZIP domain-containing protein</fullName>
    </recommendedName>
</protein>
<dbReference type="GO" id="GO:0016125">
    <property type="term" value="P:sterol metabolic process"/>
    <property type="evidence" value="ECO:0007669"/>
    <property type="project" value="TreeGrafter"/>
</dbReference>
<dbReference type="GO" id="GO:0010268">
    <property type="term" value="P:brassinosteroid homeostasis"/>
    <property type="evidence" value="ECO:0007669"/>
    <property type="project" value="TreeGrafter"/>
</dbReference>
<dbReference type="PROSITE" id="PS50217">
    <property type="entry name" value="BZIP"/>
    <property type="match status" value="1"/>
</dbReference>
<evidence type="ECO:0000313" key="11">
    <source>
        <dbReference type="Proteomes" id="UP001314170"/>
    </source>
</evidence>
<dbReference type="GO" id="GO:0004497">
    <property type="term" value="F:monooxygenase activity"/>
    <property type="evidence" value="ECO:0007669"/>
    <property type="project" value="InterPro"/>
</dbReference>
<dbReference type="PRINTS" id="PR00385">
    <property type="entry name" value="P450"/>
</dbReference>
<gene>
    <name evidence="10" type="ORF">DCAF_LOCUS19475</name>
</gene>
<dbReference type="Proteomes" id="UP001314170">
    <property type="component" value="Unassembled WGS sequence"/>
</dbReference>
<comment type="similarity">
    <text evidence="2">Belongs to the cytochrome P450 family.</text>
</comment>
<dbReference type="SMART" id="SM00338">
    <property type="entry name" value="BRLZ"/>
    <property type="match status" value="1"/>
</dbReference>
<evidence type="ECO:0000256" key="4">
    <source>
        <dbReference type="ARBA" id="ARBA00022723"/>
    </source>
</evidence>
<dbReference type="PANTHER" id="PTHR24286">
    <property type="entry name" value="CYTOCHROME P450 26"/>
    <property type="match status" value="1"/>
</dbReference>
<dbReference type="PRINTS" id="PR00463">
    <property type="entry name" value="EP450I"/>
</dbReference>
<dbReference type="Pfam" id="PF00170">
    <property type="entry name" value="bZIP_1"/>
    <property type="match status" value="1"/>
</dbReference>
<dbReference type="InterPro" id="IPR002401">
    <property type="entry name" value="Cyt_P450_E_grp-I"/>
</dbReference>
<dbReference type="InterPro" id="IPR036396">
    <property type="entry name" value="Cyt_P450_sf"/>
</dbReference>
<dbReference type="GO" id="GO:0005634">
    <property type="term" value="C:nucleus"/>
    <property type="evidence" value="ECO:0007669"/>
    <property type="project" value="UniProtKB-ARBA"/>
</dbReference>
<dbReference type="FunFam" id="1.10.630.10:FF:000131">
    <property type="entry name" value="Cytochrome P450 family 722 subfamily A polypeptide 1"/>
    <property type="match status" value="1"/>
</dbReference>
<keyword evidence="4 7" id="KW-0479">Metal-binding</keyword>
<comment type="cofactor">
    <cofactor evidence="7">
        <name>heme</name>
        <dbReference type="ChEBI" id="CHEBI:30413"/>
    </cofactor>
</comment>
<name>A0AAV1S8Q1_9ROSI</name>
<dbReference type="SUPFAM" id="SSF57959">
    <property type="entry name" value="Leucine zipper domain"/>
    <property type="match status" value="1"/>
</dbReference>
<dbReference type="AlphaFoldDB" id="A0AAV1S8Q1"/>
<feature type="region of interest" description="Disordered" evidence="8">
    <location>
        <begin position="54"/>
        <end position="101"/>
    </location>
</feature>
<evidence type="ECO:0000256" key="2">
    <source>
        <dbReference type="ARBA" id="ARBA00010617"/>
    </source>
</evidence>
<evidence type="ECO:0000256" key="5">
    <source>
        <dbReference type="ARBA" id="ARBA00022989"/>
    </source>
</evidence>
<dbReference type="InterPro" id="IPR004827">
    <property type="entry name" value="bZIP"/>
</dbReference>
<dbReference type="InterPro" id="IPR001128">
    <property type="entry name" value="Cyt_P450"/>
</dbReference>
<dbReference type="GO" id="GO:0016705">
    <property type="term" value="F:oxidoreductase activity, acting on paired donors, with incorporation or reduction of molecular oxygen"/>
    <property type="evidence" value="ECO:0007669"/>
    <property type="project" value="InterPro"/>
</dbReference>
<evidence type="ECO:0000256" key="8">
    <source>
        <dbReference type="SAM" id="MobiDB-lite"/>
    </source>
</evidence>
<dbReference type="CDD" id="cd14703">
    <property type="entry name" value="bZIP_plant_RF2"/>
    <property type="match status" value="1"/>
</dbReference>
<feature type="region of interest" description="Disordered" evidence="8">
    <location>
        <begin position="279"/>
        <end position="333"/>
    </location>
</feature>
<dbReference type="CDD" id="cd11043">
    <property type="entry name" value="CYP90-like"/>
    <property type="match status" value="1"/>
</dbReference>
<evidence type="ECO:0000256" key="1">
    <source>
        <dbReference type="ARBA" id="ARBA00004167"/>
    </source>
</evidence>
<proteinExistence type="inferred from homology"/>
<dbReference type="GO" id="GO:0005506">
    <property type="term" value="F:iron ion binding"/>
    <property type="evidence" value="ECO:0007669"/>
    <property type="project" value="InterPro"/>
</dbReference>
<keyword evidence="3" id="KW-0812">Transmembrane</keyword>
<dbReference type="Pfam" id="PF00067">
    <property type="entry name" value="p450"/>
    <property type="match status" value="1"/>
</dbReference>
<comment type="caution">
    <text evidence="10">The sequence shown here is derived from an EMBL/GenBank/DDBJ whole genome shotgun (WGS) entry which is preliminary data.</text>
</comment>
<keyword evidence="5" id="KW-0472">Membrane</keyword>
<dbReference type="PROSITE" id="PS00086">
    <property type="entry name" value="CYTOCHROME_P450"/>
    <property type="match status" value="1"/>
</dbReference>
<dbReference type="GO" id="GO:0016132">
    <property type="term" value="P:brassinosteroid biosynthetic process"/>
    <property type="evidence" value="ECO:0007669"/>
    <property type="project" value="TreeGrafter"/>
</dbReference>
<comment type="subcellular location">
    <subcellularLocation>
        <location evidence="1">Membrane</location>
        <topology evidence="1">Single-pass membrane protein</topology>
    </subcellularLocation>
</comment>
<feature type="region of interest" description="Disordered" evidence="8">
    <location>
        <begin position="1"/>
        <end position="33"/>
    </location>
</feature>
<dbReference type="EMBL" id="CAWUPB010001173">
    <property type="protein sequence ID" value="CAK7346797.1"/>
    <property type="molecule type" value="Genomic_DNA"/>
</dbReference>
<dbReference type="InterPro" id="IPR044759">
    <property type="entry name" value="bZIP_RF2"/>
</dbReference>
<feature type="domain" description="BZIP" evidence="9">
    <location>
        <begin position="175"/>
        <end position="238"/>
    </location>
</feature>
<evidence type="ECO:0000256" key="7">
    <source>
        <dbReference type="PIRSR" id="PIRSR602401-1"/>
    </source>
</evidence>
<dbReference type="FunFam" id="1.20.5.170:FF:000083">
    <property type="entry name" value="Transcription factor VIP1"/>
    <property type="match status" value="1"/>
</dbReference>
<reference evidence="10 11" key="1">
    <citation type="submission" date="2024-01" db="EMBL/GenBank/DDBJ databases">
        <authorList>
            <person name="Waweru B."/>
        </authorList>
    </citation>
    <scope>NUCLEOTIDE SEQUENCE [LARGE SCALE GENOMIC DNA]</scope>
</reference>
<dbReference type="InterPro" id="IPR046347">
    <property type="entry name" value="bZIP_sf"/>
</dbReference>
<evidence type="ECO:0000259" key="9">
    <source>
        <dbReference type="PROSITE" id="PS50217"/>
    </source>
</evidence>
<dbReference type="Gene3D" id="1.20.5.170">
    <property type="match status" value="1"/>
</dbReference>
<accession>A0AAV1S8Q1</accession>
<feature type="compositionally biased region" description="Polar residues" evidence="8">
    <location>
        <begin position="311"/>
        <end position="333"/>
    </location>
</feature>
<keyword evidence="5" id="KW-1133">Transmembrane helix</keyword>
<keyword evidence="7" id="KW-0349">Heme</keyword>
<dbReference type="GO" id="GO:0020037">
    <property type="term" value="F:heme binding"/>
    <property type="evidence" value="ECO:0007669"/>
    <property type="project" value="InterPro"/>
</dbReference>
<evidence type="ECO:0000313" key="10">
    <source>
        <dbReference type="EMBL" id="CAK7346797.1"/>
    </source>
</evidence>
<dbReference type="Gene3D" id="1.10.630.10">
    <property type="entry name" value="Cytochrome P450"/>
    <property type="match status" value="1"/>
</dbReference>
<evidence type="ECO:0000256" key="3">
    <source>
        <dbReference type="ARBA" id="ARBA00022692"/>
    </source>
</evidence>
<dbReference type="GO" id="GO:0016020">
    <property type="term" value="C:membrane"/>
    <property type="evidence" value="ECO:0007669"/>
    <property type="project" value="UniProtKB-SubCell"/>
</dbReference>
<dbReference type="PANTHER" id="PTHR24286:SF28">
    <property type="entry name" value="ABSCISIC ACID 8'-HYDROXYLASE 3-LIKE"/>
    <property type="match status" value="1"/>
</dbReference>
<sequence length="840" mass="94446">MDPTKYRGKQAMTVDIEQMPETPHRGNHHRRAHSDTSFRFDDLLLFDASDFDLSSLDDLPPNTTTNTHPPPAAPMAVDSLSDDSTSNGQNQKPKPVNHLRSLSMDSDFFDGLGIGAGSGGDEKLGGKAMAGEKRAANHHKHSYSMDGSIEVESVMIDGVKKAMAPDRLAELSLIDPKRAKRILANRQSAARSKERKIRYTGELERKVQTLQTEATTLSAQVTMLQRDTNGLTVENKELKLRLQAMEQQAHLRDALNEALREEVQRLKIATGHIPAVNGNPFNRGIAPQFPSHQGLPPFGNQQTQQQHQQQLHMPQSSTSGQTLNGQPRPNFPNFSQRAKVVKEDLLIAPEHIRLCYPLGQFLFTTCYIEIRSLHETIGWMTIDLATSNGVEHLAGLPSHKHACTFSFLLATFMDFTKRNGAGIFSFMKNRQQRYGKVFKTFVLGRFTVFMTGREASKILLTGKDGMVSLNLFYTGQQVLGPTSLLQTNGEAHKRLRRLIGEPLSVDGLKKYFHFINALAIETLDQWRSGQTVPVLEEASTFTLKVIGNMIMSLEPAGEEQEKFRSNFKIISSSFASLPFKIPGTAYHNGIQARDRMYGMLDSIIAERRSGKSYQQDFLGSLIMKHSKADGAEDQEDKLTDKQLKDNILTLLVAGHDTTTAALTWLMKFLEENPAVLEKLREEHINIHSKRTDGASLTWSEVNNMSYTNKVINETLRRATILPWFSRKAAQDFEIGGYKIKKGWSINLDVVSIHHDPEVFPDPEKFNPSRFDAPVKPFSFLGFGSGPRMCPGINLARLEICVFIHHLVIRYKWRTLEKHDSVQPTLVRMPRNKYPVIVEPL</sequence>
<feature type="compositionally biased region" description="Polar residues" evidence="8">
    <location>
        <begin position="82"/>
        <end position="92"/>
    </location>
</feature>
<feature type="compositionally biased region" description="Low complexity" evidence="8">
    <location>
        <begin position="54"/>
        <end position="67"/>
    </location>
</feature>
<evidence type="ECO:0000256" key="6">
    <source>
        <dbReference type="ARBA" id="ARBA00023004"/>
    </source>
</evidence>
<keyword evidence="6 7" id="KW-0408">Iron</keyword>